<name>A0A2K0UF84_GIBNY</name>
<protein>
    <recommendedName>
        <fullName evidence="3">Azaphilone pigments biosynthesis cluster protein L N-terminal domain-containing protein</fullName>
    </recommendedName>
</protein>
<dbReference type="STRING" id="42673.A0A2K0UF84"/>
<dbReference type="InterPro" id="IPR031348">
    <property type="entry name" value="PigL_N"/>
</dbReference>
<proteinExistence type="predicted"/>
<feature type="domain" description="Azaphilone pigments biosynthesis cluster protein L N-terminal" evidence="3">
    <location>
        <begin position="1"/>
        <end position="171"/>
    </location>
</feature>
<comment type="caution">
    <text evidence="4">The sequence shown here is derived from an EMBL/GenBank/DDBJ whole genome shotgun (WGS) entry which is preliminary data.</text>
</comment>
<feature type="region of interest" description="Disordered" evidence="1">
    <location>
        <begin position="272"/>
        <end position="308"/>
    </location>
</feature>
<feature type="region of interest" description="Disordered" evidence="1">
    <location>
        <begin position="325"/>
        <end position="361"/>
    </location>
</feature>
<feature type="signal peptide" evidence="2">
    <location>
        <begin position="1"/>
        <end position="23"/>
    </location>
</feature>
<evidence type="ECO:0000256" key="1">
    <source>
        <dbReference type="SAM" id="MobiDB-lite"/>
    </source>
</evidence>
<reference evidence="4 5" key="1">
    <citation type="submission" date="2017-06" db="EMBL/GenBank/DDBJ databases">
        <title>Genome of Fusarium nygamai isolate CS10214.</title>
        <authorList>
            <person name="Gardiner D.M."/>
            <person name="Obanor F."/>
            <person name="Kazan K."/>
        </authorList>
    </citation>
    <scope>NUCLEOTIDE SEQUENCE [LARGE SCALE GENOMIC DNA]</scope>
    <source>
        <strain evidence="4 5">CS10214</strain>
    </source>
</reference>
<gene>
    <name evidence="4" type="ORF">FNYG_15358</name>
</gene>
<evidence type="ECO:0000313" key="4">
    <source>
        <dbReference type="EMBL" id="PNP56422.1"/>
    </source>
</evidence>
<feature type="compositionally biased region" description="Basic and acidic residues" evidence="1">
    <location>
        <begin position="299"/>
        <end position="308"/>
    </location>
</feature>
<sequence>MDPLSITSACVALLGAVTKTTLAVTNFTRDCRDARSDLASITGELSQLHLVLELLKDDTAVTDDRIIPESLQTQILSIIDNCSAVVSKINSVLDNHAGKAGVLKWVTFGKNEVVGLRMSLEAHRGSLNLVLELVSVSLSKAIRDDTTVIRTDVHDIKQDTSQIHQIMDELTRLRAIVTAGEIPSATSGQNFILQQYLDGLTSYAESVCNDVVWETDSSVRAVSRSSSRSSLRNASSAPVIQLDRSVDASSQAVAIPDTILDNEDRTTIIDPARSVVAGDESSLSAKSGSPGKHVPKSIKNRDSDPIKLSDNHKQLLHSKLSASALQPDKLPGSESHTSSQGHAGCELPPIKSGSTTRQIDKPPLDVKAFSSQACEYNESNPKSTLQIKNSTQQVDKLSMEEGSQTVLVPNDNGSEFVEEHSGTVSASTSIMSIRLLTSDASAEAHPQSPDITSPCLTDKTIVRDTGTTTNTHQTADMNSTEEYDPYRFVPDLRIRNSSPTKVVFVSHDSSSSNVQKQEHSEMNSTIPQRPISMPGRGFFISEKLLDRC</sequence>
<feature type="region of interest" description="Disordered" evidence="1">
    <location>
        <begin position="509"/>
        <end position="535"/>
    </location>
</feature>
<evidence type="ECO:0000259" key="3">
    <source>
        <dbReference type="Pfam" id="PF17111"/>
    </source>
</evidence>
<evidence type="ECO:0000256" key="2">
    <source>
        <dbReference type="SAM" id="SignalP"/>
    </source>
</evidence>
<feature type="chain" id="PRO_5014380665" description="Azaphilone pigments biosynthesis cluster protein L N-terminal domain-containing protein" evidence="2">
    <location>
        <begin position="24"/>
        <end position="548"/>
    </location>
</feature>
<dbReference type="Proteomes" id="UP000236664">
    <property type="component" value="Unassembled WGS sequence"/>
</dbReference>
<dbReference type="Pfam" id="PF17111">
    <property type="entry name" value="PigL_N"/>
    <property type="match status" value="1"/>
</dbReference>
<accession>A0A2K0UF84</accession>
<dbReference type="AlphaFoldDB" id="A0A2K0UF84"/>
<dbReference type="EMBL" id="MTQA01000548">
    <property type="protein sequence ID" value="PNP56422.1"/>
    <property type="molecule type" value="Genomic_DNA"/>
</dbReference>
<keyword evidence="2" id="KW-0732">Signal</keyword>
<keyword evidence="5" id="KW-1185">Reference proteome</keyword>
<organism evidence="4 5">
    <name type="scientific">Gibberella nygamai</name>
    <name type="common">Bean root rot disease fungus</name>
    <name type="synonym">Fusarium nygamai</name>
    <dbReference type="NCBI Taxonomy" id="42673"/>
    <lineage>
        <taxon>Eukaryota</taxon>
        <taxon>Fungi</taxon>
        <taxon>Dikarya</taxon>
        <taxon>Ascomycota</taxon>
        <taxon>Pezizomycotina</taxon>
        <taxon>Sordariomycetes</taxon>
        <taxon>Hypocreomycetidae</taxon>
        <taxon>Hypocreales</taxon>
        <taxon>Nectriaceae</taxon>
        <taxon>Fusarium</taxon>
        <taxon>Fusarium fujikuroi species complex</taxon>
    </lineage>
</organism>
<dbReference type="OrthoDB" id="524326at2759"/>
<evidence type="ECO:0000313" key="5">
    <source>
        <dbReference type="Proteomes" id="UP000236664"/>
    </source>
</evidence>